<comment type="caution">
    <text evidence="7">The sequence shown here is derived from an EMBL/GenBank/DDBJ whole genome shotgun (WGS) entry which is preliminary data.</text>
</comment>
<evidence type="ECO:0000313" key="7">
    <source>
        <dbReference type="EMBL" id="GIL51179.1"/>
    </source>
</evidence>
<dbReference type="SUPFAM" id="SSF54495">
    <property type="entry name" value="UBC-like"/>
    <property type="match status" value="1"/>
</dbReference>
<dbReference type="InterPro" id="IPR016135">
    <property type="entry name" value="UBQ-conjugating_enzyme/RWD"/>
</dbReference>
<feature type="compositionally biased region" description="Polar residues" evidence="5">
    <location>
        <begin position="248"/>
        <end position="267"/>
    </location>
</feature>
<keyword evidence="8" id="KW-1185">Reference proteome</keyword>
<dbReference type="Proteomes" id="UP000747399">
    <property type="component" value="Unassembled WGS sequence"/>
</dbReference>
<sequence>MAPSKVNIHRMSRDLKNVLDDPPAGVSAWLPDESNSAFVEAQVIGPDDTPYSGGLFQLRVVFPDRYPMEPPNVKFKTKVYHPNVSHDGNICLSILNMPPKGNWSPSLSLRTVLISIQNLLSAPNPDDPLDAEAAKELKTQPHVFQSRATECTRIYANPNGPKASILARAAATEQPSASAAGPSGSASGEGPQGPLGNAEQERQRSGSGARQAGTTAGEAEAARGQNLTKRQSPVVEGRVGTSEVPPVQGQSSPDNTDHVASSSGQMQAMATGTLVLSAAGGDALAPPRSRLALGKRSRA</sequence>
<dbReference type="PROSITE" id="PS50127">
    <property type="entry name" value="UBC_2"/>
    <property type="match status" value="1"/>
</dbReference>
<proteinExistence type="inferred from homology"/>
<feature type="domain" description="UBC core" evidence="6">
    <location>
        <begin position="6"/>
        <end position="157"/>
    </location>
</feature>
<dbReference type="InterPro" id="IPR000608">
    <property type="entry name" value="UBC"/>
</dbReference>
<keyword evidence="1" id="KW-0808">Transferase</keyword>
<dbReference type="GO" id="GO:0005524">
    <property type="term" value="F:ATP binding"/>
    <property type="evidence" value="ECO:0007669"/>
    <property type="project" value="UniProtKB-UniRule"/>
</dbReference>
<organism evidence="7 8">
    <name type="scientific">Volvox africanus</name>
    <dbReference type="NCBI Taxonomy" id="51714"/>
    <lineage>
        <taxon>Eukaryota</taxon>
        <taxon>Viridiplantae</taxon>
        <taxon>Chlorophyta</taxon>
        <taxon>core chlorophytes</taxon>
        <taxon>Chlorophyceae</taxon>
        <taxon>CS clade</taxon>
        <taxon>Chlamydomonadales</taxon>
        <taxon>Volvocaceae</taxon>
        <taxon>Volvox</taxon>
    </lineage>
</organism>
<evidence type="ECO:0000256" key="1">
    <source>
        <dbReference type="ARBA" id="ARBA00022679"/>
    </source>
</evidence>
<evidence type="ECO:0000256" key="3">
    <source>
        <dbReference type="PROSITE-ProRule" id="PRU10133"/>
    </source>
</evidence>
<evidence type="ECO:0000313" key="8">
    <source>
        <dbReference type="Proteomes" id="UP000747399"/>
    </source>
</evidence>
<name>A0A8J4B0C5_9CHLO</name>
<feature type="region of interest" description="Disordered" evidence="5">
    <location>
        <begin position="169"/>
        <end position="267"/>
    </location>
</feature>
<dbReference type="InterPro" id="IPR050113">
    <property type="entry name" value="Ub_conjugating_enzyme"/>
</dbReference>
<dbReference type="CDD" id="cd23805">
    <property type="entry name" value="UBCc_UBE2T"/>
    <property type="match status" value="1"/>
</dbReference>
<feature type="compositionally biased region" description="Low complexity" evidence="5">
    <location>
        <begin position="169"/>
        <end position="194"/>
    </location>
</feature>
<feature type="region of interest" description="Disordered" evidence="5">
    <location>
        <begin position="280"/>
        <end position="299"/>
    </location>
</feature>
<dbReference type="SMART" id="SM00212">
    <property type="entry name" value="UBCc"/>
    <property type="match status" value="1"/>
</dbReference>
<dbReference type="Gene3D" id="3.10.110.10">
    <property type="entry name" value="Ubiquitin Conjugating Enzyme"/>
    <property type="match status" value="1"/>
</dbReference>
<reference evidence="7" key="1">
    <citation type="journal article" date="2021" name="Proc. Natl. Acad. Sci. U.S.A.">
        <title>Three genomes in the algal genus Volvox reveal the fate of a haploid sex-determining region after a transition to homothallism.</title>
        <authorList>
            <person name="Yamamoto K."/>
            <person name="Hamaji T."/>
            <person name="Kawai-Toyooka H."/>
            <person name="Matsuzaki R."/>
            <person name="Takahashi F."/>
            <person name="Nishimura Y."/>
            <person name="Kawachi M."/>
            <person name="Noguchi H."/>
            <person name="Minakuchi Y."/>
            <person name="Umen J.G."/>
            <person name="Toyoda A."/>
            <person name="Nozaki H."/>
        </authorList>
    </citation>
    <scope>NUCLEOTIDE SEQUENCE</scope>
    <source>
        <strain evidence="7">NIES-3780</strain>
    </source>
</reference>
<dbReference type="PANTHER" id="PTHR24067">
    <property type="entry name" value="UBIQUITIN-CONJUGATING ENZYME E2"/>
    <property type="match status" value="1"/>
</dbReference>
<keyword evidence="2 4" id="KW-0833">Ubl conjugation pathway</keyword>
<evidence type="ECO:0000259" key="6">
    <source>
        <dbReference type="PROSITE" id="PS50127"/>
    </source>
</evidence>
<dbReference type="AlphaFoldDB" id="A0A8J4B0C5"/>
<comment type="similarity">
    <text evidence="4">Belongs to the ubiquitin-conjugating enzyme family.</text>
</comment>
<feature type="compositionally biased region" description="Low complexity" evidence="5">
    <location>
        <begin position="208"/>
        <end position="225"/>
    </location>
</feature>
<dbReference type="InterPro" id="IPR023313">
    <property type="entry name" value="UBQ-conjugating_AS"/>
</dbReference>
<gene>
    <name evidence="7" type="ORF">Vafri_7244</name>
</gene>
<evidence type="ECO:0000256" key="2">
    <source>
        <dbReference type="ARBA" id="ARBA00022786"/>
    </source>
</evidence>
<dbReference type="EMBL" id="BNCO01000010">
    <property type="protein sequence ID" value="GIL51179.1"/>
    <property type="molecule type" value="Genomic_DNA"/>
</dbReference>
<protein>
    <recommendedName>
        <fullName evidence="6">UBC core domain-containing protein</fullName>
    </recommendedName>
</protein>
<dbReference type="GO" id="GO:0016740">
    <property type="term" value="F:transferase activity"/>
    <property type="evidence" value="ECO:0007669"/>
    <property type="project" value="UniProtKB-KW"/>
</dbReference>
<dbReference type="Pfam" id="PF00179">
    <property type="entry name" value="UQ_con"/>
    <property type="match status" value="1"/>
</dbReference>
<keyword evidence="4" id="KW-0067">ATP-binding</keyword>
<evidence type="ECO:0000256" key="5">
    <source>
        <dbReference type="SAM" id="MobiDB-lite"/>
    </source>
</evidence>
<accession>A0A8J4B0C5</accession>
<evidence type="ECO:0000256" key="4">
    <source>
        <dbReference type="RuleBase" id="RU362109"/>
    </source>
</evidence>
<dbReference type="PROSITE" id="PS00183">
    <property type="entry name" value="UBC_1"/>
    <property type="match status" value="1"/>
</dbReference>
<keyword evidence="4" id="KW-0547">Nucleotide-binding</keyword>
<feature type="active site" description="Glycyl thioester intermediate" evidence="3">
    <location>
        <position position="91"/>
    </location>
</feature>